<gene>
    <name evidence="2" type="ORF">JQN70_02905</name>
</gene>
<feature type="region of interest" description="Disordered" evidence="1">
    <location>
        <begin position="1"/>
        <end position="23"/>
    </location>
</feature>
<name>A0ABS2CHI2_9MICO</name>
<keyword evidence="3" id="KW-1185">Reference proteome</keyword>
<sequence length="52" mass="5833">MTTNDTTPAADLSGAPLPTARTLRRRRSLPFQATRFAVFNLRILRMVAKGHH</sequence>
<comment type="caution">
    <text evidence="2">The sequence shown here is derived from an EMBL/GenBank/DDBJ whole genome shotgun (WGS) entry which is preliminary data.</text>
</comment>
<protein>
    <submittedName>
        <fullName evidence="2">Uncharacterized protein</fullName>
    </submittedName>
</protein>
<evidence type="ECO:0000313" key="3">
    <source>
        <dbReference type="Proteomes" id="UP001430172"/>
    </source>
</evidence>
<dbReference type="RefSeq" id="WP_204129825.1">
    <property type="nucleotide sequence ID" value="NZ_JAFDVD010000004.1"/>
</dbReference>
<accession>A0ABS2CHI2</accession>
<dbReference type="Proteomes" id="UP001430172">
    <property type="component" value="Unassembled WGS sequence"/>
</dbReference>
<proteinExistence type="predicted"/>
<evidence type="ECO:0000313" key="2">
    <source>
        <dbReference type="EMBL" id="MBM6399329.1"/>
    </source>
</evidence>
<evidence type="ECO:0000256" key="1">
    <source>
        <dbReference type="SAM" id="MobiDB-lite"/>
    </source>
</evidence>
<reference evidence="2" key="1">
    <citation type="submission" date="2021-02" db="EMBL/GenBank/DDBJ databases">
        <title>Phycicoccus sp. MQZ13P-5T, whole genome shotgun sequence.</title>
        <authorList>
            <person name="Tuo L."/>
        </authorList>
    </citation>
    <scope>NUCLEOTIDE SEQUENCE</scope>
    <source>
        <strain evidence="2">MQZ13P-5</strain>
    </source>
</reference>
<dbReference type="EMBL" id="JAFDVD010000004">
    <property type="protein sequence ID" value="MBM6399329.1"/>
    <property type="molecule type" value="Genomic_DNA"/>
</dbReference>
<organism evidence="2 3">
    <name type="scientific">Phycicoccus sonneratiae</name>
    <dbReference type="NCBI Taxonomy" id="2807628"/>
    <lineage>
        <taxon>Bacteria</taxon>
        <taxon>Bacillati</taxon>
        <taxon>Actinomycetota</taxon>
        <taxon>Actinomycetes</taxon>
        <taxon>Micrococcales</taxon>
        <taxon>Intrasporangiaceae</taxon>
        <taxon>Phycicoccus</taxon>
    </lineage>
</organism>